<proteinExistence type="predicted"/>
<dbReference type="SUPFAM" id="SSF46689">
    <property type="entry name" value="Homeodomain-like"/>
    <property type="match status" value="1"/>
</dbReference>
<accession>A0A7R8GYZ1</accession>
<dbReference type="OrthoDB" id="8194518at2759"/>
<dbReference type="GO" id="GO:0005634">
    <property type="term" value="C:nucleus"/>
    <property type="evidence" value="ECO:0007669"/>
    <property type="project" value="UniProtKB-SubCell"/>
</dbReference>
<dbReference type="GO" id="GO:0003677">
    <property type="term" value="F:DNA binding"/>
    <property type="evidence" value="ECO:0007669"/>
    <property type="project" value="UniProtKB-KW"/>
</dbReference>
<protein>
    <submittedName>
        <fullName evidence="3">(salmon louse) hypothetical protein</fullName>
    </submittedName>
</protein>
<gene>
    <name evidence="3" type="ORF">LSAA_1969</name>
</gene>
<dbReference type="Pfam" id="PF03221">
    <property type="entry name" value="HTH_Tnp_Tc5"/>
    <property type="match status" value="2"/>
</dbReference>
<reference evidence="3" key="1">
    <citation type="submission" date="2021-02" db="EMBL/GenBank/DDBJ databases">
        <authorList>
            <person name="Bekaert M."/>
        </authorList>
    </citation>
    <scope>NUCLEOTIDE SEQUENCE</scope>
    <source>
        <strain evidence="3">IoA-00</strain>
    </source>
</reference>
<name>A0A7R8GYZ1_LEPSM</name>
<keyword evidence="2" id="KW-0238">DNA-binding</keyword>
<evidence type="ECO:0000313" key="3">
    <source>
        <dbReference type="EMBL" id="CAF2755077.1"/>
    </source>
</evidence>
<dbReference type="PROSITE" id="PS51253">
    <property type="entry name" value="HTH_CENPB"/>
    <property type="match status" value="1"/>
</dbReference>
<sequence>MEDLSFYSIVLNTIEQEECNASNLNCITYDVPPLGNFEAEMKELNYEASEDVFELLVDSENEFSLWDFNVSSPTEEKEMIVDGKSRATTTGTTLYSELCKENLDPRTESIQQISESTSHSPIGPRADEEFVAWLKEQREAGDKLNIFQVKNKVNELIQVHGDKNVERRGKWFFQWHDRREERSTITPEDEALNPVHRNLAYPPAFKLEVAWYALRYSQYAAAKIFGVARRRIFDWMRQIPKLEDLLKKGHIKKLTGRGPKNRNIDLALYQWYCQKKAAGARPKSCHVQKKAREIYSANGYLDMKCSYGWFKRLEPTVLHSTSTDLQNKSLTIVNKEDPSFKASAGWASRFCRRHRDYLDPDQGGLKALPQHLEERSTQFLSMLQTLFKEKGFKQGSIGCVDELTLQFPLGLDFRKKRLLLSTSSWNERSACQYHSFNSCRWNLITANDCH</sequence>
<dbReference type="InterPro" id="IPR009057">
    <property type="entry name" value="Homeodomain-like_sf"/>
</dbReference>
<dbReference type="EMBL" id="HG994580">
    <property type="protein sequence ID" value="CAF2755077.1"/>
    <property type="molecule type" value="Genomic_DNA"/>
</dbReference>
<comment type="subcellular location">
    <subcellularLocation>
        <location evidence="1">Nucleus</location>
    </subcellularLocation>
</comment>
<evidence type="ECO:0000256" key="1">
    <source>
        <dbReference type="ARBA" id="ARBA00004123"/>
    </source>
</evidence>
<dbReference type="Proteomes" id="UP000675881">
    <property type="component" value="Chromosome 1"/>
</dbReference>
<dbReference type="InterPro" id="IPR006600">
    <property type="entry name" value="HTH_CenpB_DNA-bd_dom"/>
</dbReference>
<keyword evidence="4" id="KW-1185">Reference proteome</keyword>
<dbReference type="Gene3D" id="1.10.10.60">
    <property type="entry name" value="Homeodomain-like"/>
    <property type="match status" value="1"/>
</dbReference>
<evidence type="ECO:0000313" key="4">
    <source>
        <dbReference type="Proteomes" id="UP000675881"/>
    </source>
</evidence>
<evidence type="ECO:0000256" key="2">
    <source>
        <dbReference type="ARBA" id="ARBA00023125"/>
    </source>
</evidence>
<dbReference type="AlphaFoldDB" id="A0A7R8GYZ1"/>
<organism evidence="3 4">
    <name type="scientific">Lepeophtheirus salmonis</name>
    <name type="common">Salmon louse</name>
    <name type="synonym">Caligus salmonis</name>
    <dbReference type="NCBI Taxonomy" id="72036"/>
    <lineage>
        <taxon>Eukaryota</taxon>
        <taxon>Metazoa</taxon>
        <taxon>Ecdysozoa</taxon>
        <taxon>Arthropoda</taxon>
        <taxon>Crustacea</taxon>
        <taxon>Multicrustacea</taxon>
        <taxon>Hexanauplia</taxon>
        <taxon>Copepoda</taxon>
        <taxon>Siphonostomatoida</taxon>
        <taxon>Caligidae</taxon>
        <taxon>Lepeophtheirus</taxon>
    </lineage>
</organism>